<gene>
    <name evidence="2" type="ORF">FPE_LOCUS29344</name>
</gene>
<evidence type="ECO:0000313" key="3">
    <source>
        <dbReference type="Proteomes" id="UP000834106"/>
    </source>
</evidence>
<feature type="signal peptide" evidence="1">
    <location>
        <begin position="1"/>
        <end position="20"/>
    </location>
</feature>
<evidence type="ECO:0000313" key="2">
    <source>
        <dbReference type="EMBL" id="CAI9781914.1"/>
    </source>
</evidence>
<name>A0AAD2E939_9LAMI</name>
<organism evidence="2 3">
    <name type="scientific">Fraxinus pennsylvanica</name>
    <dbReference type="NCBI Taxonomy" id="56036"/>
    <lineage>
        <taxon>Eukaryota</taxon>
        <taxon>Viridiplantae</taxon>
        <taxon>Streptophyta</taxon>
        <taxon>Embryophyta</taxon>
        <taxon>Tracheophyta</taxon>
        <taxon>Spermatophyta</taxon>
        <taxon>Magnoliopsida</taxon>
        <taxon>eudicotyledons</taxon>
        <taxon>Gunneridae</taxon>
        <taxon>Pentapetalae</taxon>
        <taxon>asterids</taxon>
        <taxon>lamiids</taxon>
        <taxon>Lamiales</taxon>
        <taxon>Oleaceae</taxon>
        <taxon>Oleeae</taxon>
        <taxon>Fraxinus</taxon>
    </lineage>
</organism>
<dbReference type="EMBL" id="OU503053">
    <property type="protein sequence ID" value="CAI9781914.1"/>
    <property type="molecule type" value="Genomic_DNA"/>
</dbReference>
<evidence type="ECO:0000256" key="1">
    <source>
        <dbReference type="SAM" id="SignalP"/>
    </source>
</evidence>
<reference evidence="2" key="1">
    <citation type="submission" date="2023-05" db="EMBL/GenBank/DDBJ databases">
        <authorList>
            <person name="Huff M."/>
        </authorList>
    </citation>
    <scope>NUCLEOTIDE SEQUENCE</scope>
</reference>
<sequence>MDIVRMRMLILQCCCTRTFARTVLIQIVITVICDKGSYSTAMDALMEGKMEDALRLQAEMVGKRYQSDSETYGAFIDGHLKRGNETMAALLSSHFATKCKLLVEASYLGPNYFSG</sequence>
<accession>A0AAD2E939</accession>
<keyword evidence="1" id="KW-0732">Signal</keyword>
<dbReference type="AlphaFoldDB" id="A0AAD2E939"/>
<dbReference type="Gene3D" id="1.25.40.10">
    <property type="entry name" value="Tetratricopeptide repeat domain"/>
    <property type="match status" value="1"/>
</dbReference>
<feature type="chain" id="PRO_5042141253" evidence="1">
    <location>
        <begin position="21"/>
        <end position="115"/>
    </location>
</feature>
<keyword evidence="3" id="KW-1185">Reference proteome</keyword>
<proteinExistence type="predicted"/>
<dbReference type="InterPro" id="IPR011990">
    <property type="entry name" value="TPR-like_helical_dom_sf"/>
</dbReference>
<protein>
    <submittedName>
        <fullName evidence="2">Uncharacterized protein</fullName>
    </submittedName>
</protein>
<dbReference type="Proteomes" id="UP000834106">
    <property type="component" value="Chromosome 18"/>
</dbReference>